<dbReference type="PANTHER" id="PTHR12788:SF10">
    <property type="entry name" value="PROTEIN-TYROSINE SULFOTRANSFERASE"/>
    <property type="match status" value="1"/>
</dbReference>
<sequence>MDMKVFWEKVYKTAAFYQAKALAGLRGLRFDLAVPQLGPPVFVVGCSRAGTTLVYKTLSEAAALGSLQKETHDFWAGLHPPAERGWDSHAIPPEAACAGDCRQVASLFYTRTGKRRFVDKNNQNGLSIPYLQRLFPDAFFVYVKRNPGDNIHSLMEGWRRAETFATWSRDLPAEVRIDGGRFRRWCFFLPPGWRNYLEAPLEEVCAFQYREMNAAILAARDQVAPERWCEIAYESILENPVEAFAEVFRRCQVPFDRHLEDHCRSVLQKPYNAFSRVGLDKWKGGANRDRIERVLPQVQEVAERMGYS</sequence>
<dbReference type="PANTHER" id="PTHR12788">
    <property type="entry name" value="PROTEIN-TYROSINE SULFOTRANSFERASE 2"/>
    <property type="match status" value="1"/>
</dbReference>
<evidence type="ECO:0000313" key="2">
    <source>
        <dbReference type="EMBL" id="BCX82143.1"/>
    </source>
</evidence>
<dbReference type="Gene3D" id="3.40.50.300">
    <property type="entry name" value="P-loop containing nucleotide triphosphate hydrolases"/>
    <property type="match status" value="2"/>
</dbReference>
<dbReference type="InterPro" id="IPR027417">
    <property type="entry name" value="P-loop_NTPase"/>
</dbReference>
<proteinExistence type="predicted"/>
<evidence type="ECO:0000313" key="3">
    <source>
        <dbReference type="Proteomes" id="UP001321825"/>
    </source>
</evidence>
<dbReference type="KEGG" id="mcau:MIT9_P1728"/>
<dbReference type="EMBL" id="AP024714">
    <property type="protein sequence ID" value="BCX82143.1"/>
    <property type="molecule type" value="Genomic_DNA"/>
</dbReference>
<protein>
    <recommendedName>
        <fullName evidence="4">Sulfotransferase family protein</fullName>
    </recommendedName>
</protein>
<organism evidence="2 3">
    <name type="scientific">Methylomarinovum caldicuralii</name>
    <dbReference type="NCBI Taxonomy" id="438856"/>
    <lineage>
        <taxon>Bacteria</taxon>
        <taxon>Pseudomonadati</taxon>
        <taxon>Pseudomonadota</taxon>
        <taxon>Gammaproteobacteria</taxon>
        <taxon>Methylococcales</taxon>
        <taxon>Methylothermaceae</taxon>
        <taxon>Methylomarinovum</taxon>
    </lineage>
</organism>
<gene>
    <name evidence="2" type="ORF">MIT9_P1728</name>
</gene>
<name>A0AAU9BTC1_9GAMM</name>
<keyword evidence="1" id="KW-0808">Transferase</keyword>
<dbReference type="Proteomes" id="UP001321825">
    <property type="component" value="Chromosome"/>
</dbReference>
<dbReference type="Pfam" id="PF13469">
    <property type="entry name" value="Sulfotransfer_3"/>
    <property type="match status" value="1"/>
</dbReference>
<keyword evidence="3" id="KW-1185">Reference proteome</keyword>
<dbReference type="GO" id="GO:0008476">
    <property type="term" value="F:protein-tyrosine sulfotransferase activity"/>
    <property type="evidence" value="ECO:0007669"/>
    <property type="project" value="InterPro"/>
</dbReference>
<dbReference type="SUPFAM" id="SSF52540">
    <property type="entry name" value="P-loop containing nucleoside triphosphate hydrolases"/>
    <property type="match status" value="1"/>
</dbReference>
<evidence type="ECO:0008006" key="4">
    <source>
        <dbReference type="Google" id="ProtNLM"/>
    </source>
</evidence>
<dbReference type="AlphaFoldDB" id="A0AAU9BTC1"/>
<evidence type="ECO:0000256" key="1">
    <source>
        <dbReference type="ARBA" id="ARBA00022679"/>
    </source>
</evidence>
<dbReference type="InterPro" id="IPR026634">
    <property type="entry name" value="TPST-like"/>
</dbReference>
<accession>A0AAU9BTC1</accession>
<reference evidence="3" key="1">
    <citation type="journal article" date="2024" name="Int. J. Syst. Evol. Microbiol.">
        <title>Methylomarinovum tepidoasis sp. nov., a moderately thermophilic methanotroph of the family Methylothermaceae isolated from a deep-sea hydrothermal field.</title>
        <authorList>
            <person name="Hirayama H."/>
            <person name="Takaki Y."/>
            <person name="Abe M."/>
            <person name="Miyazaki M."/>
            <person name="Uematsu K."/>
            <person name="Matsui Y."/>
            <person name="Takai K."/>
        </authorList>
    </citation>
    <scope>NUCLEOTIDE SEQUENCE [LARGE SCALE GENOMIC DNA]</scope>
    <source>
        <strain evidence="3">IT-9</strain>
    </source>
</reference>